<dbReference type="Proteomes" id="UP000243807">
    <property type="component" value="Chromosome"/>
</dbReference>
<dbReference type="KEGG" id="afy:BW247_10635"/>
<dbReference type="STRING" id="1765967.BW247_10635"/>
<keyword evidence="4" id="KW-1185">Reference proteome</keyword>
<gene>
    <name evidence="3" type="ORF">BW247_10635</name>
</gene>
<proteinExistence type="predicted"/>
<dbReference type="PANTHER" id="PTHR12526:SF636">
    <property type="entry name" value="BLL3647 PROTEIN"/>
    <property type="match status" value="1"/>
</dbReference>
<dbReference type="InterPro" id="IPR017522">
    <property type="entry name" value="Sugar_tfrase_PEP-CTERM_Stp2"/>
</dbReference>
<sequence>MTAGAGEGAAPLIAHVLNRLDYGGMETVLVNLVNRMGDTPYRHAVICLSGYSDFRNRLNSDRVPVVDIGKRPGKDPAAYARLWRVLRRMRPQLVNTYNIAALDTAPVARMAGCRVVHAEHGWTADRAAVPKKYRLLRRAMSPFVDRFVAVSRDLENWLREDVGIAPARLACIHNGVDPTPLLASAAARTEARRRLGVPQDAFVVGTVARLDPVKAHAVLIEAIGRLIAATEEPPVRLYIVGEGAERQRLEALIERRGLGAHVHLPGARDDIPDWLAAFDVFALPSWNEGVSIAALEAMAAALPVVATAVGGNPEVVVAERTGLLVPPGEAVALADALERYRHDPPLRQQHAAAGRARMQADFSLASMVEAYRGLYDEVLGRQAAALRGAA</sequence>
<dbReference type="Pfam" id="PF00534">
    <property type="entry name" value="Glycos_transf_1"/>
    <property type="match status" value="1"/>
</dbReference>
<dbReference type="InterPro" id="IPR001296">
    <property type="entry name" value="Glyco_trans_1"/>
</dbReference>
<dbReference type="GO" id="GO:0016757">
    <property type="term" value="F:glycosyltransferase activity"/>
    <property type="evidence" value="ECO:0007669"/>
    <property type="project" value="InterPro"/>
</dbReference>
<dbReference type="InterPro" id="IPR028098">
    <property type="entry name" value="Glyco_trans_4-like_N"/>
</dbReference>
<evidence type="ECO:0000259" key="2">
    <source>
        <dbReference type="Pfam" id="PF13439"/>
    </source>
</evidence>
<dbReference type="EMBL" id="CP019434">
    <property type="protein sequence ID" value="APZ43488.1"/>
    <property type="molecule type" value="Genomic_DNA"/>
</dbReference>
<reference evidence="3 4" key="1">
    <citation type="submission" date="2017-01" db="EMBL/GenBank/DDBJ databases">
        <title>Draft sequence of Acidihalobacter ferrooxidans strain DSM 14175 (strain V8).</title>
        <authorList>
            <person name="Khaleque H.N."/>
            <person name="Ramsay J.P."/>
            <person name="Murphy R.J.T."/>
            <person name="Kaksonen A.H."/>
            <person name="Boxall N.J."/>
            <person name="Watkin E.L.J."/>
        </authorList>
    </citation>
    <scope>NUCLEOTIDE SEQUENCE [LARGE SCALE GENOMIC DNA]</scope>
    <source>
        <strain evidence="3 4">V8</strain>
    </source>
</reference>
<name>A0A1P8UI31_9GAMM</name>
<accession>A0A1P8UI31</accession>
<dbReference type="Pfam" id="PF13439">
    <property type="entry name" value="Glyco_transf_4"/>
    <property type="match status" value="1"/>
</dbReference>
<dbReference type="GO" id="GO:1901135">
    <property type="term" value="P:carbohydrate derivative metabolic process"/>
    <property type="evidence" value="ECO:0007669"/>
    <property type="project" value="UniProtKB-ARBA"/>
</dbReference>
<dbReference type="Gene3D" id="3.40.50.2000">
    <property type="entry name" value="Glycogen Phosphorylase B"/>
    <property type="match status" value="2"/>
</dbReference>
<feature type="domain" description="Glycosyl transferase family 1" evidence="1">
    <location>
        <begin position="188"/>
        <end position="356"/>
    </location>
</feature>
<dbReference type="RefSeq" id="WP_076837128.1">
    <property type="nucleotide sequence ID" value="NZ_CP019434.1"/>
</dbReference>
<evidence type="ECO:0000259" key="1">
    <source>
        <dbReference type="Pfam" id="PF00534"/>
    </source>
</evidence>
<dbReference type="PANTHER" id="PTHR12526">
    <property type="entry name" value="GLYCOSYLTRANSFERASE"/>
    <property type="match status" value="1"/>
</dbReference>
<dbReference type="AlphaFoldDB" id="A0A1P8UI31"/>
<dbReference type="NCBIfam" id="TIGR03088">
    <property type="entry name" value="stp2"/>
    <property type="match status" value="1"/>
</dbReference>
<evidence type="ECO:0000313" key="3">
    <source>
        <dbReference type="EMBL" id="APZ43488.1"/>
    </source>
</evidence>
<evidence type="ECO:0008006" key="5">
    <source>
        <dbReference type="Google" id="ProtNLM"/>
    </source>
</evidence>
<dbReference type="SUPFAM" id="SSF53756">
    <property type="entry name" value="UDP-Glycosyltransferase/glycogen phosphorylase"/>
    <property type="match status" value="1"/>
</dbReference>
<protein>
    <recommendedName>
        <fullName evidence="5">Sugar transferase</fullName>
    </recommendedName>
</protein>
<organism evidence="3 4">
    <name type="scientific">Acidihalobacter ferrooxydans</name>
    <dbReference type="NCBI Taxonomy" id="1765967"/>
    <lineage>
        <taxon>Bacteria</taxon>
        <taxon>Pseudomonadati</taxon>
        <taxon>Pseudomonadota</taxon>
        <taxon>Gammaproteobacteria</taxon>
        <taxon>Chromatiales</taxon>
        <taxon>Ectothiorhodospiraceae</taxon>
        <taxon>Acidihalobacter</taxon>
    </lineage>
</organism>
<feature type="domain" description="Glycosyltransferase subfamily 4-like N-terminal" evidence="2">
    <location>
        <begin position="22"/>
        <end position="178"/>
    </location>
</feature>
<dbReference type="OrthoDB" id="9775208at2"/>
<evidence type="ECO:0000313" key="4">
    <source>
        <dbReference type="Proteomes" id="UP000243807"/>
    </source>
</evidence>